<protein>
    <submittedName>
        <fullName evidence="2">ParB family chromosome partitioning protein</fullName>
    </submittedName>
</protein>
<dbReference type="Gene3D" id="3.90.1530.10">
    <property type="entry name" value="Conserved hypothetical protein from pyrococcus furiosus pfu- 392566-001, ParB domain"/>
    <property type="match status" value="1"/>
</dbReference>
<name>A0A4R1GHV5_9BACT</name>
<dbReference type="RefSeq" id="WP_132525329.1">
    <property type="nucleotide sequence ID" value="NZ_SMFV01000001.1"/>
</dbReference>
<dbReference type="InterPro" id="IPR036086">
    <property type="entry name" value="ParB/Sulfiredoxin_sf"/>
</dbReference>
<sequence length="260" mass="30092">MRYIEPVGKTELEFKLVPLSELKPAPFQREISEAHVKKLSEAMLKVGIFIDPLVVYEKEGTYYVVNGQHRLEAYKNLFSEGELPCIVIPEEKAKFIITLNTEKSPSIKDKSTEALKIYREMLPLNVTEKEIIDFITEPCYVTFGILYERNERFPASALHSLIKRIDKPIEKPLSEAFEERRRRADRIEELYENYYIPLRNKLLEEGVNQLYVGQIIASRINPFGRKRIIEDDFDSAMDKIIEKAKEFLEEGSDGNLGLAG</sequence>
<feature type="domain" description="ParB-like N-terminal" evidence="1">
    <location>
        <begin position="15"/>
        <end position="101"/>
    </location>
</feature>
<gene>
    <name evidence="2" type="ORF">CLV27_0423</name>
</gene>
<evidence type="ECO:0000259" key="1">
    <source>
        <dbReference type="SMART" id="SM00470"/>
    </source>
</evidence>
<accession>A0A4R1GHV5</accession>
<comment type="caution">
    <text evidence="2">The sequence shown here is derived from an EMBL/GenBank/DDBJ whole genome shotgun (WGS) entry which is preliminary data.</text>
</comment>
<evidence type="ECO:0000313" key="3">
    <source>
        <dbReference type="Proteomes" id="UP000295777"/>
    </source>
</evidence>
<dbReference type="Pfam" id="PF02195">
    <property type="entry name" value="ParB_N"/>
    <property type="match status" value="1"/>
</dbReference>
<evidence type="ECO:0000313" key="2">
    <source>
        <dbReference type="EMBL" id="TCK06620.1"/>
    </source>
</evidence>
<dbReference type="SMART" id="SM00470">
    <property type="entry name" value="ParB"/>
    <property type="match status" value="1"/>
</dbReference>
<dbReference type="Proteomes" id="UP000295777">
    <property type="component" value="Unassembled WGS sequence"/>
</dbReference>
<dbReference type="OrthoDB" id="9771335at2"/>
<proteinExistence type="predicted"/>
<dbReference type="InterPro" id="IPR003115">
    <property type="entry name" value="ParB_N"/>
</dbReference>
<dbReference type="AlphaFoldDB" id="A0A4R1GHV5"/>
<dbReference type="SUPFAM" id="SSF110849">
    <property type="entry name" value="ParB/Sulfiredoxin"/>
    <property type="match status" value="1"/>
</dbReference>
<organism evidence="2 3">
    <name type="scientific">Phorcysia thermohydrogeniphila</name>
    <dbReference type="NCBI Taxonomy" id="936138"/>
    <lineage>
        <taxon>Bacteria</taxon>
        <taxon>Pseudomonadati</taxon>
        <taxon>Aquificota</taxon>
        <taxon>Aquificia</taxon>
        <taxon>Desulfurobacteriales</taxon>
        <taxon>Desulfurobacteriaceae</taxon>
        <taxon>Phorcysia</taxon>
    </lineage>
</organism>
<reference evidence="2 3" key="1">
    <citation type="submission" date="2019-03" db="EMBL/GenBank/DDBJ databases">
        <title>Genomic Encyclopedia of Archaeal and Bacterial Type Strains, Phase II (KMG-II): from individual species to whole genera.</title>
        <authorList>
            <person name="Goeker M."/>
        </authorList>
    </citation>
    <scope>NUCLEOTIDE SEQUENCE [LARGE SCALE GENOMIC DNA]</scope>
    <source>
        <strain evidence="2 3">DSM 24425</strain>
    </source>
</reference>
<dbReference type="EMBL" id="SMFV01000001">
    <property type="protein sequence ID" value="TCK06620.1"/>
    <property type="molecule type" value="Genomic_DNA"/>
</dbReference>
<keyword evidence="3" id="KW-1185">Reference proteome</keyword>